<dbReference type="InterPro" id="IPR011006">
    <property type="entry name" value="CheY-like_superfamily"/>
</dbReference>
<dbReference type="PANTHER" id="PTHR44591">
    <property type="entry name" value="STRESS RESPONSE REGULATOR PROTEIN 1"/>
    <property type="match status" value="1"/>
</dbReference>
<keyword evidence="5" id="KW-1185">Reference proteome</keyword>
<dbReference type="PROSITE" id="PS50110">
    <property type="entry name" value="RESPONSE_REGULATORY"/>
    <property type="match status" value="1"/>
</dbReference>
<protein>
    <submittedName>
        <fullName evidence="4">Response regulator transcription factor</fullName>
    </submittedName>
</protein>
<proteinExistence type="predicted"/>
<dbReference type="InterPro" id="IPR050595">
    <property type="entry name" value="Bact_response_regulator"/>
</dbReference>
<evidence type="ECO:0000259" key="3">
    <source>
        <dbReference type="PROSITE" id="PS50110"/>
    </source>
</evidence>
<reference evidence="4 5" key="1">
    <citation type="journal article" date="2014" name="World J. Microbiol. Biotechnol.">
        <title>Biodiversity and physiological characteristics of Antarctic and Arctic lichens-associated bacteria.</title>
        <authorList>
            <person name="Lee Y.M."/>
            <person name="Kim E.H."/>
            <person name="Lee H.K."/>
            <person name="Hong S.G."/>
        </authorList>
    </citation>
    <scope>NUCLEOTIDE SEQUENCE [LARGE SCALE GENOMIC DNA]</scope>
    <source>
        <strain evidence="4 5">PAMC 26569</strain>
    </source>
</reference>
<dbReference type="PANTHER" id="PTHR44591:SF3">
    <property type="entry name" value="RESPONSE REGULATORY DOMAIN-CONTAINING PROTEIN"/>
    <property type="match status" value="1"/>
</dbReference>
<dbReference type="Gene3D" id="3.40.50.2300">
    <property type="match status" value="1"/>
</dbReference>
<evidence type="ECO:0000256" key="2">
    <source>
        <dbReference type="PROSITE-ProRule" id="PRU00169"/>
    </source>
</evidence>
<organism evidence="4 5">
    <name type="scientific">Lichenicola cladoniae</name>
    <dbReference type="NCBI Taxonomy" id="1484109"/>
    <lineage>
        <taxon>Bacteria</taxon>
        <taxon>Pseudomonadati</taxon>
        <taxon>Pseudomonadota</taxon>
        <taxon>Alphaproteobacteria</taxon>
        <taxon>Acetobacterales</taxon>
        <taxon>Acetobacteraceae</taxon>
        <taxon>Lichenicola</taxon>
    </lineage>
</organism>
<dbReference type="EMBL" id="CP053708">
    <property type="protein sequence ID" value="QKE91221.1"/>
    <property type="molecule type" value="Genomic_DNA"/>
</dbReference>
<dbReference type="KEGG" id="lck:HN018_15265"/>
<dbReference type="InterPro" id="IPR001789">
    <property type="entry name" value="Sig_transdc_resp-reg_receiver"/>
</dbReference>
<evidence type="ECO:0000313" key="4">
    <source>
        <dbReference type="EMBL" id="QKE91221.1"/>
    </source>
</evidence>
<feature type="modified residue" description="4-aspartylphosphate" evidence="2">
    <location>
        <position position="52"/>
    </location>
</feature>
<evidence type="ECO:0000256" key="1">
    <source>
        <dbReference type="ARBA" id="ARBA00022553"/>
    </source>
</evidence>
<keyword evidence="1 2" id="KW-0597">Phosphoprotein</keyword>
<sequence length="123" mass="12957">MTTILVVDDEFLVGDVVAFALEDEGYRVARAGNGSKAFDLLGKVHPDLIITDYMMPVMNGLELADAVRASLGSDAPPIILMSGAQAHIGRARGDLFAAVFDKPFKISDILASVQAIVGPPSLS</sequence>
<gene>
    <name evidence="4" type="ORF">HN018_15265</name>
</gene>
<dbReference type="SMART" id="SM00448">
    <property type="entry name" value="REC"/>
    <property type="match status" value="1"/>
</dbReference>
<name>A0A6M8HSQ9_9PROT</name>
<accession>A0A6M8HSQ9</accession>
<dbReference type="SUPFAM" id="SSF52172">
    <property type="entry name" value="CheY-like"/>
    <property type="match status" value="1"/>
</dbReference>
<dbReference type="AlphaFoldDB" id="A0A6M8HSQ9"/>
<dbReference type="Proteomes" id="UP000500767">
    <property type="component" value="Chromosome"/>
</dbReference>
<dbReference type="CDD" id="cd00156">
    <property type="entry name" value="REC"/>
    <property type="match status" value="1"/>
</dbReference>
<dbReference type="GO" id="GO:0000160">
    <property type="term" value="P:phosphorelay signal transduction system"/>
    <property type="evidence" value="ECO:0007669"/>
    <property type="project" value="InterPro"/>
</dbReference>
<evidence type="ECO:0000313" key="5">
    <source>
        <dbReference type="Proteomes" id="UP000500767"/>
    </source>
</evidence>
<feature type="domain" description="Response regulatory" evidence="3">
    <location>
        <begin position="3"/>
        <end position="117"/>
    </location>
</feature>
<dbReference type="Pfam" id="PF00072">
    <property type="entry name" value="Response_reg"/>
    <property type="match status" value="1"/>
</dbReference>